<comment type="caution">
    <text evidence="1">The sequence shown here is derived from an EMBL/GenBank/DDBJ whole genome shotgun (WGS) entry which is preliminary data.</text>
</comment>
<name>A0AAV4THI5_9ARAC</name>
<evidence type="ECO:0000313" key="2">
    <source>
        <dbReference type="Proteomes" id="UP001054837"/>
    </source>
</evidence>
<keyword evidence="2" id="KW-1185">Reference proteome</keyword>
<evidence type="ECO:0000313" key="1">
    <source>
        <dbReference type="EMBL" id="GIY44916.1"/>
    </source>
</evidence>
<protein>
    <submittedName>
        <fullName evidence="1">Uncharacterized protein</fullName>
    </submittedName>
</protein>
<proteinExistence type="predicted"/>
<sequence>MRSGTISPLVGFSANGGEALASRRKVRLGPWLIASKRRNRRRRRTQAIQIAGKKKIKSERILTAEFFPANAAHR</sequence>
<reference evidence="1 2" key="1">
    <citation type="submission" date="2021-06" db="EMBL/GenBank/DDBJ databases">
        <title>Caerostris darwini draft genome.</title>
        <authorList>
            <person name="Kono N."/>
            <person name="Arakawa K."/>
        </authorList>
    </citation>
    <scope>NUCLEOTIDE SEQUENCE [LARGE SCALE GENOMIC DNA]</scope>
</reference>
<accession>A0AAV4THI5</accession>
<gene>
    <name evidence="1" type="ORF">CDAR_241271</name>
</gene>
<organism evidence="1 2">
    <name type="scientific">Caerostris darwini</name>
    <dbReference type="NCBI Taxonomy" id="1538125"/>
    <lineage>
        <taxon>Eukaryota</taxon>
        <taxon>Metazoa</taxon>
        <taxon>Ecdysozoa</taxon>
        <taxon>Arthropoda</taxon>
        <taxon>Chelicerata</taxon>
        <taxon>Arachnida</taxon>
        <taxon>Araneae</taxon>
        <taxon>Araneomorphae</taxon>
        <taxon>Entelegynae</taxon>
        <taxon>Araneoidea</taxon>
        <taxon>Araneidae</taxon>
        <taxon>Caerostris</taxon>
    </lineage>
</organism>
<dbReference type="AlphaFoldDB" id="A0AAV4THI5"/>
<dbReference type="EMBL" id="BPLQ01009579">
    <property type="protein sequence ID" value="GIY44916.1"/>
    <property type="molecule type" value="Genomic_DNA"/>
</dbReference>
<dbReference type="Proteomes" id="UP001054837">
    <property type="component" value="Unassembled WGS sequence"/>
</dbReference>